<evidence type="ECO:0000313" key="2">
    <source>
        <dbReference type="Proteomes" id="UP000784294"/>
    </source>
</evidence>
<reference evidence="1" key="1">
    <citation type="submission" date="2018-11" db="EMBL/GenBank/DDBJ databases">
        <authorList>
            <consortium name="Pathogen Informatics"/>
        </authorList>
    </citation>
    <scope>NUCLEOTIDE SEQUENCE</scope>
</reference>
<dbReference type="OrthoDB" id="445896at2759"/>
<dbReference type="AlphaFoldDB" id="A0A448WH46"/>
<organism evidence="1 2">
    <name type="scientific">Protopolystoma xenopodis</name>
    <dbReference type="NCBI Taxonomy" id="117903"/>
    <lineage>
        <taxon>Eukaryota</taxon>
        <taxon>Metazoa</taxon>
        <taxon>Spiralia</taxon>
        <taxon>Lophotrochozoa</taxon>
        <taxon>Platyhelminthes</taxon>
        <taxon>Monogenea</taxon>
        <taxon>Polyopisthocotylea</taxon>
        <taxon>Polystomatidea</taxon>
        <taxon>Polystomatidae</taxon>
        <taxon>Protopolystoma</taxon>
    </lineage>
</organism>
<name>A0A448WH46_9PLAT</name>
<comment type="caution">
    <text evidence="1">The sequence shown here is derived from an EMBL/GenBank/DDBJ whole genome shotgun (WGS) entry which is preliminary data.</text>
</comment>
<dbReference type="EMBL" id="CAAALY010011882">
    <property type="protein sequence ID" value="VEL11461.1"/>
    <property type="molecule type" value="Genomic_DNA"/>
</dbReference>
<sequence length="66" mass="7286">MVLRMAIFTDDADYDAGETFGNVLLPPFDFGNDHAENGLRTSFHLKTLAGRISSTLGSMILYRFAS</sequence>
<protein>
    <submittedName>
        <fullName evidence="1">Uncharacterized protein</fullName>
    </submittedName>
</protein>
<accession>A0A448WH46</accession>
<gene>
    <name evidence="1" type="ORF">PXEA_LOCUS4901</name>
</gene>
<dbReference type="Proteomes" id="UP000784294">
    <property type="component" value="Unassembled WGS sequence"/>
</dbReference>
<keyword evidence="2" id="KW-1185">Reference proteome</keyword>
<evidence type="ECO:0000313" key="1">
    <source>
        <dbReference type="EMBL" id="VEL11461.1"/>
    </source>
</evidence>
<proteinExistence type="predicted"/>